<dbReference type="AlphaFoldDB" id="A0A077ZTD7"/>
<dbReference type="OMA" id="EPMCCRD"/>
<dbReference type="GO" id="GO:0006685">
    <property type="term" value="P:sphingomyelin catabolic process"/>
    <property type="evidence" value="ECO:0007669"/>
    <property type="project" value="UniProtKB-UniRule"/>
</dbReference>
<feature type="binding site" evidence="12">
    <location>
        <position position="260"/>
    </location>
    <ligand>
        <name>Zn(2+)</name>
        <dbReference type="ChEBI" id="CHEBI:29105"/>
        <label>1</label>
    </ligand>
</feature>
<feature type="disulfide bond" evidence="13">
    <location>
        <begin position="562"/>
        <end position="566"/>
    </location>
</feature>
<feature type="domain" description="Saposin B-type" evidence="15">
    <location>
        <begin position="56"/>
        <end position="139"/>
    </location>
</feature>
<evidence type="ECO:0000256" key="14">
    <source>
        <dbReference type="SAM" id="SignalP"/>
    </source>
</evidence>
<feature type="binding site" evidence="12">
    <location>
        <position position="443"/>
    </location>
    <ligand>
        <name>Zn(2+)</name>
        <dbReference type="ChEBI" id="CHEBI:29105"/>
        <label>2</label>
    </ligand>
</feature>
<feature type="disulfide bond" evidence="13">
    <location>
        <begin position="211"/>
        <end position="232"/>
    </location>
</feature>
<sequence length="607" mass="69528">MLRQVLKLVLLLLALCQSSAKFKISNVLTHNQEEKVFSAIDKIPKVLSPLVQATPNDFSCFTCKAFINTVIFFLDNDLQRITNRNVLNLVCSSVTIYNGVACKGLIDYFSEVGFDNLFAGPLSANSICQNYFTSCTKTLSPSPQNSINKFTNSILADKPKALENDTFVDDLYKSVAGKTRQTFKVLHISDLHLDFKYTLGADSTCQRIICCRADDMTSDNSRKAGLYGEYQCDSPEKLLRSMADYINSVVKPDLIIWTGDSVPHDEDRGQSFSDKKQYLDWVNNFLQSNFSTTPFYPVLGNHDYTLSNQEDFNSPDPIYDYVGNKWAAWLDTQALIKFKAKGYYKMNLKFKNGTIDTHTYVIALNTQACYIANFKLFTQRKDPGGLLAWLNTTLHQMETNQERAIIIGHVPPNQFDCTYSWSIRYKAITDRFQHIIRFSMFAHNHEELNNLARSVTKNLPVGVHFITGSITPYDSLLPSFRVYEVDDNLIIPLKARTYNIDINAASPVWREDHEMANYFSMTDLSPASYEKLADTIKTNWPLAVKYSQTKSQKAPFKWITYCDAACRLQMYCEIRNSVYYEEQECQGFAIGDQLFTKLDFFYNPWYD</sequence>
<evidence type="ECO:0000256" key="6">
    <source>
        <dbReference type="ARBA" id="ARBA00022801"/>
    </source>
</evidence>
<comment type="cofactor">
    <cofactor evidence="12">
        <name>Zn(2+)</name>
        <dbReference type="ChEBI" id="CHEBI:29105"/>
    </cofactor>
    <text evidence="12">Binds 2 Zn(2+) ions per subunit.</text>
</comment>
<evidence type="ECO:0000256" key="1">
    <source>
        <dbReference type="ARBA" id="ARBA00004613"/>
    </source>
</evidence>
<evidence type="ECO:0000256" key="8">
    <source>
        <dbReference type="ARBA" id="ARBA00023157"/>
    </source>
</evidence>
<dbReference type="InterPro" id="IPR041805">
    <property type="entry name" value="ASMase/PPN1_MPP"/>
</dbReference>
<feature type="binding site" evidence="12">
    <location>
        <position position="260"/>
    </location>
    <ligand>
        <name>Zn(2+)</name>
        <dbReference type="ChEBI" id="CHEBI:29105"/>
        <label>2</label>
    </ligand>
</feature>
<keyword evidence="5 14" id="KW-0732">Signal</keyword>
<dbReference type="GO" id="GO:0046872">
    <property type="term" value="F:metal ion binding"/>
    <property type="evidence" value="ECO:0007669"/>
    <property type="project" value="UniProtKB-KW"/>
</dbReference>
<feature type="disulfide bond" evidence="13">
    <location>
        <begin position="369"/>
        <end position="417"/>
    </location>
</feature>
<name>A0A077ZTD7_STYLE</name>
<protein>
    <recommendedName>
        <fullName evidence="11">Sphingomyelin phosphodiesterase</fullName>
    </recommendedName>
</protein>
<dbReference type="GO" id="GO:0016020">
    <property type="term" value="C:membrane"/>
    <property type="evidence" value="ECO:0007669"/>
    <property type="project" value="GOC"/>
</dbReference>
<keyword evidence="17" id="KW-1185">Reference proteome</keyword>
<evidence type="ECO:0000256" key="12">
    <source>
        <dbReference type="PIRSR" id="PIRSR000948-1"/>
    </source>
</evidence>
<evidence type="ECO:0000313" key="16">
    <source>
        <dbReference type="EMBL" id="CDW73147.1"/>
    </source>
</evidence>
<evidence type="ECO:0000256" key="11">
    <source>
        <dbReference type="PIRNR" id="PIRNR000948"/>
    </source>
</evidence>
<feature type="binding site" evidence="12">
    <location>
        <position position="190"/>
    </location>
    <ligand>
        <name>Zn(2+)</name>
        <dbReference type="ChEBI" id="CHEBI:29105"/>
        <label>1</label>
    </ligand>
</feature>
<feature type="disulfide bond" evidence="13">
    <location>
        <begin position="91"/>
        <end position="102"/>
    </location>
</feature>
<feature type="binding site" evidence="12">
    <location>
        <position position="301"/>
    </location>
    <ligand>
        <name>Zn(2+)</name>
        <dbReference type="ChEBI" id="CHEBI:29105"/>
        <label>2</label>
    </ligand>
</feature>
<comment type="subcellular location">
    <subcellularLocation>
        <location evidence="1">Secreted</location>
    </subcellularLocation>
</comment>
<dbReference type="InterPro" id="IPR011160">
    <property type="entry name" value="Sphingomy_PDE"/>
</dbReference>
<accession>A0A077ZTD7</accession>
<keyword evidence="9" id="KW-0325">Glycoprotein</keyword>
<feature type="binding site" evidence="12">
    <location>
        <position position="445"/>
    </location>
    <ligand>
        <name>Zn(2+)</name>
        <dbReference type="ChEBI" id="CHEBI:29105"/>
        <label>1</label>
    </ligand>
</feature>
<dbReference type="Pfam" id="PF00149">
    <property type="entry name" value="Metallophos"/>
    <property type="match status" value="1"/>
</dbReference>
<keyword evidence="10 11" id="KW-0326">Glycosidase</keyword>
<comment type="function">
    <text evidence="11">Converts sphingomyelin to ceramide.</text>
</comment>
<evidence type="ECO:0000256" key="7">
    <source>
        <dbReference type="ARBA" id="ARBA00022833"/>
    </source>
</evidence>
<dbReference type="InterPro" id="IPR008139">
    <property type="entry name" value="SaposinB_dom"/>
</dbReference>
<feature type="disulfide bond" evidence="13">
    <location>
        <begin position="63"/>
        <end position="128"/>
    </location>
</feature>
<keyword evidence="4 12" id="KW-0479">Metal-binding</keyword>
<dbReference type="Proteomes" id="UP000039865">
    <property type="component" value="Unassembled WGS sequence"/>
</dbReference>
<feature type="signal peptide" evidence="14">
    <location>
        <begin position="1"/>
        <end position="20"/>
    </location>
</feature>
<proteinExistence type="inferred from homology"/>
<keyword evidence="7 12" id="KW-0862">Zinc</keyword>
<keyword evidence="3" id="KW-0964">Secreted</keyword>
<dbReference type="PROSITE" id="PS50015">
    <property type="entry name" value="SAP_B"/>
    <property type="match status" value="1"/>
</dbReference>
<evidence type="ECO:0000256" key="4">
    <source>
        <dbReference type="ARBA" id="ARBA00022723"/>
    </source>
</evidence>
<dbReference type="GO" id="GO:0004767">
    <property type="term" value="F:sphingomyelin phosphodiesterase activity"/>
    <property type="evidence" value="ECO:0007669"/>
    <property type="project" value="UniProtKB-UniRule"/>
</dbReference>
<dbReference type="CDD" id="cd00842">
    <property type="entry name" value="MPP_ASMase"/>
    <property type="match status" value="1"/>
</dbReference>
<gene>
    <name evidence="16" type="primary">Contig1027.g1117</name>
    <name evidence="16" type="ORF">STYLEM_2123</name>
</gene>
<evidence type="ECO:0000256" key="2">
    <source>
        <dbReference type="ARBA" id="ARBA00008234"/>
    </source>
</evidence>
<keyword evidence="8 13" id="KW-1015">Disulfide bond</keyword>
<dbReference type="PANTHER" id="PTHR10340">
    <property type="entry name" value="SPHINGOMYELIN PHOSPHODIESTERASE"/>
    <property type="match status" value="1"/>
</dbReference>
<feature type="binding site" evidence="12">
    <location>
        <position position="192"/>
    </location>
    <ligand>
        <name>Zn(2+)</name>
        <dbReference type="ChEBI" id="CHEBI:29105"/>
        <label>1</label>
    </ligand>
</feature>
<dbReference type="OrthoDB" id="282973at2759"/>
<dbReference type="SUPFAM" id="SSF56300">
    <property type="entry name" value="Metallo-dependent phosphatases"/>
    <property type="match status" value="1"/>
</dbReference>
<dbReference type="Gene3D" id="3.60.21.10">
    <property type="match status" value="1"/>
</dbReference>
<evidence type="ECO:0000259" key="15">
    <source>
        <dbReference type="PROSITE" id="PS50015"/>
    </source>
</evidence>
<dbReference type="PIRSF" id="PIRSF000948">
    <property type="entry name" value="Sphingomy_PDE"/>
    <property type="match status" value="1"/>
</dbReference>
<evidence type="ECO:0000256" key="9">
    <source>
        <dbReference type="ARBA" id="ARBA00023180"/>
    </source>
</evidence>
<dbReference type="InterPro" id="IPR004843">
    <property type="entry name" value="Calcineurin-like_PHP"/>
</dbReference>
<comment type="similarity">
    <text evidence="2 11">Belongs to the acid sphingomyelinase family.</text>
</comment>
<dbReference type="SUPFAM" id="SSF47862">
    <property type="entry name" value="Saposin"/>
    <property type="match status" value="1"/>
</dbReference>
<evidence type="ECO:0000256" key="10">
    <source>
        <dbReference type="ARBA" id="ARBA00023295"/>
    </source>
</evidence>
<dbReference type="GO" id="GO:0005576">
    <property type="term" value="C:extracellular region"/>
    <property type="evidence" value="ECO:0007669"/>
    <property type="project" value="UniProtKB-SubCell"/>
</dbReference>
<dbReference type="InterPro" id="IPR029052">
    <property type="entry name" value="Metallo-depent_PP-like"/>
</dbReference>
<organism evidence="16 17">
    <name type="scientific">Stylonychia lemnae</name>
    <name type="common">Ciliate</name>
    <dbReference type="NCBI Taxonomy" id="5949"/>
    <lineage>
        <taxon>Eukaryota</taxon>
        <taxon>Sar</taxon>
        <taxon>Alveolata</taxon>
        <taxon>Ciliophora</taxon>
        <taxon>Intramacronucleata</taxon>
        <taxon>Spirotrichea</taxon>
        <taxon>Stichotrichia</taxon>
        <taxon>Sporadotrichida</taxon>
        <taxon>Oxytrichidae</taxon>
        <taxon>Stylonychinae</taxon>
        <taxon>Stylonychia</taxon>
    </lineage>
</organism>
<feature type="binding site" evidence="12">
    <location>
        <position position="409"/>
    </location>
    <ligand>
        <name>Zn(2+)</name>
        <dbReference type="ChEBI" id="CHEBI:29105"/>
        <label>2</label>
    </ligand>
</feature>
<dbReference type="GO" id="GO:0016798">
    <property type="term" value="F:hydrolase activity, acting on glycosyl bonds"/>
    <property type="evidence" value="ECO:0007669"/>
    <property type="project" value="UniProtKB-KW"/>
</dbReference>
<dbReference type="EMBL" id="CCKQ01002052">
    <property type="protein sequence ID" value="CDW73147.1"/>
    <property type="molecule type" value="Genomic_DNA"/>
</dbReference>
<evidence type="ECO:0000256" key="13">
    <source>
        <dbReference type="PIRSR" id="PIRSR000948-2"/>
    </source>
</evidence>
<dbReference type="InParanoid" id="A0A077ZTD7"/>
<reference evidence="16 17" key="1">
    <citation type="submission" date="2014-06" db="EMBL/GenBank/DDBJ databases">
        <authorList>
            <person name="Swart Estienne"/>
        </authorList>
    </citation>
    <scope>NUCLEOTIDE SEQUENCE [LARGE SCALE GENOMIC DNA]</scope>
    <source>
        <strain evidence="16 17">130c</strain>
    </source>
</reference>
<feature type="disulfide bond" evidence="13">
    <location>
        <begin position="205"/>
        <end position="210"/>
    </location>
</feature>
<dbReference type="PANTHER" id="PTHR10340:SF57">
    <property type="entry name" value="METALLOPHOS DOMAIN-CONTAINING PROTEIN"/>
    <property type="match status" value="1"/>
</dbReference>
<evidence type="ECO:0000256" key="5">
    <source>
        <dbReference type="ARBA" id="ARBA00022729"/>
    </source>
</evidence>
<evidence type="ECO:0000313" key="17">
    <source>
        <dbReference type="Proteomes" id="UP000039865"/>
    </source>
</evidence>
<feature type="chain" id="PRO_5001728985" description="Sphingomyelin phosphodiesterase" evidence="14">
    <location>
        <begin position="21"/>
        <end position="607"/>
    </location>
</feature>
<keyword evidence="6 11" id="KW-0378">Hydrolase</keyword>
<dbReference type="InterPro" id="IPR011001">
    <property type="entry name" value="Saposin-like"/>
</dbReference>
<evidence type="ECO:0000256" key="3">
    <source>
        <dbReference type="ARBA" id="ARBA00022525"/>
    </source>
</evidence>